<dbReference type="PANTHER" id="PTHR48295:SF1">
    <property type="entry name" value="SWR1-COMPLEX PROTEIN 5"/>
    <property type="match status" value="1"/>
</dbReference>
<feature type="domain" description="BCNT-C" evidence="2">
    <location>
        <begin position="183"/>
        <end position="264"/>
    </location>
</feature>
<name>A0A7S0KKD5_9CHLO</name>
<evidence type="ECO:0000259" key="2">
    <source>
        <dbReference type="PROSITE" id="PS51279"/>
    </source>
</evidence>
<organism evidence="3">
    <name type="scientific">Ostreococcus mediterraneus</name>
    <dbReference type="NCBI Taxonomy" id="1486918"/>
    <lineage>
        <taxon>Eukaryota</taxon>
        <taxon>Viridiplantae</taxon>
        <taxon>Chlorophyta</taxon>
        <taxon>Mamiellophyceae</taxon>
        <taxon>Mamiellales</taxon>
        <taxon>Bathycoccaceae</taxon>
        <taxon>Ostreococcus</taxon>
    </lineage>
</organism>
<feature type="region of interest" description="Disordered" evidence="1">
    <location>
        <begin position="83"/>
        <end position="117"/>
    </location>
</feature>
<dbReference type="PANTHER" id="PTHR48295">
    <property type="entry name" value="CRANIOFACIAL DEVELOPMENT PROTEIN 1"/>
    <property type="match status" value="1"/>
</dbReference>
<evidence type="ECO:0000256" key="1">
    <source>
        <dbReference type="SAM" id="MobiDB-lite"/>
    </source>
</evidence>
<dbReference type="AlphaFoldDB" id="A0A7S0KKD5"/>
<dbReference type="InterPro" id="IPR011421">
    <property type="entry name" value="BCNT-C"/>
</dbReference>
<accession>A0A7S0KKD5</accession>
<reference evidence="3" key="1">
    <citation type="submission" date="2021-01" db="EMBL/GenBank/DDBJ databases">
        <authorList>
            <person name="Corre E."/>
            <person name="Pelletier E."/>
            <person name="Niang G."/>
            <person name="Scheremetjew M."/>
            <person name="Finn R."/>
            <person name="Kale V."/>
            <person name="Holt S."/>
            <person name="Cochrane G."/>
            <person name="Meng A."/>
            <person name="Brown T."/>
            <person name="Cohen L."/>
        </authorList>
    </citation>
    <scope>NUCLEOTIDE SEQUENCE</scope>
    <source>
        <strain evidence="3">Clade-D-RCC2572</strain>
    </source>
</reference>
<gene>
    <name evidence="3" type="ORF">OMED0929_LOCUS4967</name>
</gene>
<proteinExistence type="predicted"/>
<sequence length="268" mass="29970">MYARRLAVEVVERPSDMSNATFLAKPLEPSAGNAKALRAYDELEGRRDISTSTLNVLASCSHAPSVDEVRRRRQVRLDPWTRRALASDDDDGATNKGSAAGRKRGKASSKQSDVDDMANERAEKLRAIAKEAMETASKATRLRAQENMRFTEKRKFAGKMVEVETEYVEGSKEAKAHEKRTELLARGGLDAVLAELMGPKKLNVLDKTKADWRGVKEVDADLEEDLQAHARGGKTYREQQDFLQQADYREYELERDARLAAASKRGGR</sequence>
<protein>
    <recommendedName>
        <fullName evidence="2">BCNT-C domain-containing protein</fullName>
    </recommendedName>
</protein>
<dbReference type="InterPro" id="IPR027124">
    <property type="entry name" value="Swc5/CFDP1/2"/>
</dbReference>
<dbReference type="EMBL" id="HBEW01005889">
    <property type="protein sequence ID" value="CAD8584539.1"/>
    <property type="molecule type" value="Transcribed_RNA"/>
</dbReference>
<dbReference type="PROSITE" id="PS51279">
    <property type="entry name" value="BCNT_C"/>
    <property type="match status" value="1"/>
</dbReference>
<evidence type="ECO:0000313" key="3">
    <source>
        <dbReference type="EMBL" id="CAD8584539.1"/>
    </source>
</evidence>
<dbReference type="Pfam" id="PF07572">
    <property type="entry name" value="BCNT"/>
    <property type="match status" value="1"/>
</dbReference>